<feature type="non-terminal residue" evidence="2">
    <location>
        <position position="78"/>
    </location>
</feature>
<evidence type="ECO:0000313" key="3">
    <source>
        <dbReference type="Proteomes" id="UP000076842"/>
    </source>
</evidence>
<dbReference type="InParanoid" id="A0A165D9M5"/>
<reference evidence="2 3" key="1">
    <citation type="journal article" date="2016" name="Mol. Biol. Evol.">
        <title>Comparative Genomics of Early-Diverging Mushroom-Forming Fungi Provides Insights into the Origins of Lignocellulose Decay Capabilities.</title>
        <authorList>
            <person name="Nagy L.G."/>
            <person name="Riley R."/>
            <person name="Tritt A."/>
            <person name="Adam C."/>
            <person name="Daum C."/>
            <person name="Floudas D."/>
            <person name="Sun H."/>
            <person name="Yadav J.S."/>
            <person name="Pangilinan J."/>
            <person name="Larsson K.H."/>
            <person name="Matsuura K."/>
            <person name="Barry K."/>
            <person name="Labutti K."/>
            <person name="Kuo R."/>
            <person name="Ohm R.A."/>
            <person name="Bhattacharya S.S."/>
            <person name="Shirouzu T."/>
            <person name="Yoshinaga Y."/>
            <person name="Martin F.M."/>
            <person name="Grigoriev I.V."/>
            <person name="Hibbett D.S."/>
        </authorList>
    </citation>
    <scope>NUCLEOTIDE SEQUENCE [LARGE SCALE GENOMIC DNA]</scope>
    <source>
        <strain evidence="2 3">HHB12733</strain>
    </source>
</reference>
<name>A0A165D9M5_9BASI</name>
<evidence type="ECO:0000256" key="1">
    <source>
        <dbReference type="SAM" id="MobiDB-lite"/>
    </source>
</evidence>
<proteinExistence type="predicted"/>
<sequence>MSGRSCGSVNLLASGVSSASLPEFGPAELFASDDLARHVQGSHMKPPRHQTRRTHTQKHPSAERAGQRELFWEFPQQQ</sequence>
<gene>
    <name evidence="2" type="ORF">CALCODRAFT_502416</name>
</gene>
<dbReference type="Proteomes" id="UP000076842">
    <property type="component" value="Unassembled WGS sequence"/>
</dbReference>
<feature type="region of interest" description="Disordered" evidence="1">
    <location>
        <begin position="38"/>
        <end position="78"/>
    </location>
</feature>
<evidence type="ECO:0000313" key="2">
    <source>
        <dbReference type="EMBL" id="KZT52349.1"/>
    </source>
</evidence>
<protein>
    <submittedName>
        <fullName evidence="2">Uncharacterized protein</fullName>
    </submittedName>
</protein>
<feature type="compositionally biased region" description="Basic residues" evidence="1">
    <location>
        <begin position="45"/>
        <end position="58"/>
    </location>
</feature>
<accession>A0A165D9M5</accession>
<dbReference type="EMBL" id="KV424069">
    <property type="protein sequence ID" value="KZT52349.1"/>
    <property type="molecule type" value="Genomic_DNA"/>
</dbReference>
<organism evidence="2 3">
    <name type="scientific">Calocera cornea HHB12733</name>
    <dbReference type="NCBI Taxonomy" id="1353952"/>
    <lineage>
        <taxon>Eukaryota</taxon>
        <taxon>Fungi</taxon>
        <taxon>Dikarya</taxon>
        <taxon>Basidiomycota</taxon>
        <taxon>Agaricomycotina</taxon>
        <taxon>Dacrymycetes</taxon>
        <taxon>Dacrymycetales</taxon>
        <taxon>Dacrymycetaceae</taxon>
        <taxon>Calocera</taxon>
    </lineage>
</organism>
<keyword evidence="3" id="KW-1185">Reference proteome</keyword>
<dbReference type="AlphaFoldDB" id="A0A165D9M5"/>
<feature type="compositionally biased region" description="Basic and acidic residues" evidence="1">
    <location>
        <begin position="60"/>
        <end position="71"/>
    </location>
</feature>